<proteinExistence type="predicted"/>
<organism evidence="1 2">
    <name type="scientific">Lentzea atacamensis</name>
    <dbReference type="NCBI Taxonomy" id="531938"/>
    <lineage>
        <taxon>Bacteria</taxon>
        <taxon>Bacillati</taxon>
        <taxon>Actinomycetota</taxon>
        <taxon>Actinomycetes</taxon>
        <taxon>Pseudonocardiales</taxon>
        <taxon>Pseudonocardiaceae</taxon>
        <taxon>Lentzea</taxon>
    </lineage>
</organism>
<dbReference type="RefSeq" id="WP_170154760.1">
    <property type="nucleotide sequence ID" value="NZ_QGHB01000001.1"/>
</dbReference>
<gene>
    <name evidence="1" type="ORF">C8D88_1011851</name>
</gene>
<sequence>MNSDQLCTTAALAASRGERLTRDPHFAGSWRPLSTDPAIVVPVLGSPARRTR</sequence>
<name>A0A316IEG1_9PSEU</name>
<dbReference type="EMBL" id="QGHB01000001">
    <property type="protein sequence ID" value="PWK91812.1"/>
    <property type="molecule type" value="Genomic_DNA"/>
</dbReference>
<accession>A0A316IEG1</accession>
<evidence type="ECO:0000313" key="1">
    <source>
        <dbReference type="EMBL" id="PWK91812.1"/>
    </source>
</evidence>
<dbReference type="Proteomes" id="UP000246005">
    <property type="component" value="Unassembled WGS sequence"/>
</dbReference>
<comment type="caution">
    <text evidence="1">The sequence shown here is derived from an EMBL/GenBank/DDBJ whole genome shotgun (WGS) entry which is preliminary data.</text>
</comment>
<reference evidence="1 2" key="1">
    <citation type="submission" date="2018-05" db="EMBL/GenBank/DDBJ databases">
        <title>Genomic Encyclopedia of Type Strains, Phase IV (KMG-IV): sequencing the most valuable type-strain genomes for metagenomic binning, comparative biology and taxonomic classification.</title>
        <authorList>
            <person name="Goeker M."/>
        </authorList>
    </citation>
    <scope>NUCLEOTIDE SEQUENCE [LARGE SCALE GENOMIC DNA]</scope>
    <source>
        <strain evidence="1 2">DSM 45480</strain>
    </source>
</reference>
<dbReference type="AlphaFoldDB" id="A0A316IEG1"/>
<protein>
    <submittedName>
        <fullName evidence="1">Uncharacterized protein</fullName>
    </submittedName>
</protein>
<evidence type="ECO:0000313" key="2">
    <source>
        <dbReference type="Proteomes" id="UP000246005"/>
    </source>
</evidence>